<keyword evidence="9" id="KW-0547">Nucleotide-binding</keyword>
<keyword evidence="24" id="KW-1185">Reference proteome</keyword>
<dbReference type="InterPro" id="IPR011009">
    <property type="entry name" value="Kinase-like_dom_sf"/>
</dbReference>
<proteinExistence type="inferred from homology"/>
<dbReference type="PROSITE" id="PS00108">
    <property type="entry name" value="PROTEIN_KINASE_ST"/>
    <property type="match status" value="1"/>
</dbReference>
<evidence type="ECO:0000256" key="2">
    <source>
        <dbReference type="ARBA" id="ARBA00006485"/>
    </source>
</evidence>
<comment type="catalytic activity">
    <reaction evidence="20">
        <text>[DNA-directed RNA polymerase] + ATP = phospho-[DNA-directed RNA polymerase] + ADP + H(+)</text>
        <dbReference type="Rhea" id="RHEA:10216"/>
        <dbReference type="Rhea" id="RHEA-COMP:11321"/>
        <dbReference type="Rhea" id="RHEA-COMP:11322"/>
        <dbReference type="ChEBI" id="CHEBI:15378"/>
        <dbReference type="ChEBI" id="CHEBI:30616"/>
        <dbReference type="ChEBI" id="CHEBI:43176"/>
        <dbReference type="ChEBI" id="CHEBI:68546"/>
        <dbReference type="ChEBI" id="CHEBI:456216"/>
        <dbReference type="EC" id="2.7.11.23"/>
    </reaction>
</comment>
<protein>
    <recommendedName>
        <fullName evidence="17">Cyclin-dependent kinase 8</fullName>
        <ecNumber evidence="4">2.7.11.22</ecNumber>
        <ecNumber evidence="3">2.7.11.23</ecNumber>
    </recommendedName>
</protein>
<dbReference type="GO" id="GO:0008353">
    <property type="term" value="F:RNA polymerase II CTD heptapeptide repeat kinase activity"/>
    <property type="evidence" value="ECO:0007669"/>
    <property type="project" value="UniProtKB-EC"/>
</dbReference>
<keyword evidence="10 23" id="KW-0418">Kinase</keyword>
<dbReference type="PANTHER" id="PTHR24056">
    <property type="entry name" value="CELL DIVISION PROTEIN KINASE"/>
    <property type="match status" value="1"/>
</dbReference>
<feature type="compositionally biased region" description="Polar residues" evidence="21">
    <location>
        <begin position="394"/>
        <end position="407"/>
    </location>
</feature>
<keyword evidence="6" id="KW-0723">Serine/threonine-protein kinase</keyword>
<dbReference type="Gene3D" id="1.10.510.10">
    <property type="entry name" value="Transferase(Phosphotransferase) domain 1"/>
    <property type="match status" value="1"/>
</dbReference>
<dbReference type="EMBL" id="JADNYJ010000157">
    <property type="protein sequence ID" value="KAF8878580.1"/>
    <property type="molecule type" value="Genomic_DNA"/>
</dbReference>
<evidence type="ECO:0000256" key="15">
    <source>
        <dbReference type="ARBA" id="ARBA00023163"/>
    </source>
</evidence>
<evidence type="ECO:0000256" key="13">
    <source>
        <dbReference type="ARBA" id="ARBA00023015"/>
    </source>
</evidence>
<evidence type="ECO:0000313" key="23">
    <source>
        <dbReference type="EMBL" id="KAF8878580.1"/>
    </source>
</evidence>
<dbReference type="EC" id="2.7.11.23" evidence="3"/>
<evidence type="ECO:0000256" key="9">
    <source>
        <dbReference type="ARBA" id="ARBA00022741"/>
    </source>
</evidence>
<feature type="region of interest" description="Disordered" evidence="21">
    <location>
        <begin position="372"/>
        <end position="429"/>
    </location>
</feature>
<evidence type="ECO:0000256" key="7">
    <source>
        <dbReference type="ARBA" id="ARBA00022679"/>
    </source>
</evidence>
<comment type="subcellular location">
    <subcellularLocation>
        <location evidence="1">Nucleus</location>
    </subcellularLocation>
</comment>
<keyword evidence="14" id="KW-0010">Activator</keyword>
<comment type="catalytic activity">
    <reaction evidence="19">
        <text>L-seryl-[protein] + ATP = O-phospho-L-seryl-[protein] + ADP + H(+)</text>
        <dbReference type="Rhea" id="RHEA:17989"/>
        <dbReference type="Rhea" id="RHEA-COMP:9863"/>
        <dbReference type="Rhea" id="RHEA-COMP:11604"/>
        <dbReference type="ChEBI" id="CHEBI:15378"/>
        <dbReference type="ChEBI" id="CHEBI:29999"/>
        <dbReference type="ChEBI" id="CHEBI:30616"/>
        <dbReference type="ChEBI" id="CHEBI:83421"/>
        <dbReference type="ChEBI" id="CHEBI:456216"/>
        <dbReference type="EC" id="2.7.11.22"/>
    </reaction>
</comment>
<evidence type="ECO:0000256" key="5">
    <source>
        <dbReference type="ARBA" id="ARBA00022491"/>
    </source>
</evidence>
<keyword evidence="15" id="KW-0804">Transcription</keyword>
<keyword evidence="5" id="KW-0678">Repressor</keyword>
<dbReference type="GO" id="GO:0046872">
    <property type="term" value="F:metal ion binding"/>
    <property type="evidence" value="ECO:0007669"/>
    <property type="project" value="UniProtKB-KW"/>
</dbReference>
<dbReference type="InterPro" id="IPR000719">
    <property type="entry name" value="Prot_kinase_dom"/>
</dbReference>
<dbReference type="SUPFAM" id="SSF56112">
    <property type="entry name" value="Protein kinase-like (PK-like)"/>
    <property type="match status" value="1"/>
</dbReference>
<evidence type="ECO:0000256" key="1">
    <source>
        <dbReference type="ARBA" id="ARBA00004123"/>
    </source>
</evidence>
<comment type="similarity">
    <text evidence="2">Belongs to the protein kinase superfamily. CMGC Ser/Thr protein kinase family. CDC2/CDKX subfamily.</text>
</comment>
<dbReference type="OrthoDB" id="6284126at2759"/>
<accession>A0A9P5NAK2</accession>
<keyword evidence="12" id="KW-0460">Magnesium</keyword>
<evidence type="ECO:0000256" key="17">
    <source>
        <dbReference type="ARBA" id="ARBA00041823"/>
    </source>
</evidence>
<evidence type="ECO:0000313" key="24">
    <source>
        <dbReference type="Proteomes" id="UP000724874"/>
    </source>
</evidence>
<dbReference type="InterPro" id="IPR008271">
    <property type="entry name" value="Ser/Thr_kinase_AS"/>
</dbReference>
<feature type="domain" description="Protein kinase" evidence="22">
    <location>
        <begin position="33"/>
        <end position="340"/>
    </location>
</feature>
<evidence type="ECO:0000259" key="22">
    <source>
        <dbReference type="PROSITE" id="PS50011"/>
    </source>
</evidence>
<keyword evidence="8" id="KW-0479">Metal-binding</keyword>
<dbReference type="AlphaFoldDB" id="A0A9P5NAK2"/>
<evidence type="ECO:0000256" key="18">
    <source>
        <dbReference type="ARBA" id="ARBA00047811"/>
    </source>
</evidence>
<keyword evidence="11" id="KW-0067">ATP-binding</keyword>
<evidence type="ECO:0000256" key="3">
    <source>
        <dbReference type="ARBA" id="ARBA00012409"/>
    </source>
</evidence>
<dbReference type="PANTHER" id="PTHR24056:SF495">
    <property type="entry name" value="CYCLIN-DEPENDENT KINASE 8-RELATED"/>
    <property type="match status" value="1"/>
</dbReference>
<dbReference type="EC" id="2.7.11.22" evidence="4"/>
<dbReference type="Proteomes" id="UP000724874">
    <property type="component" value="Unassembled WGS sequence"/>
</dbReference>
<dbReference type="GO" id="GO:0005524">
    <property type="term" value="F:ATP binding"/>
    <property type="evidence" value="ECO:0007669"/>
    <property type="project" value="UniProtKB-KW"/>
</dbReference>
<dbReference type="SMART" id="SM00220">
    <property type="entry name" value="S_TKc"/>
    <property type="match status" value="1"/>
</dbReference>
<comment type="caution">
    <text evidence="23">The sequence shown here is derived from an EMBL/GenBank/DDBJ whole genome shotgun (WGS) entry which is preliminary data.</text>
</comment>
<comment type="catalytic activity">
    <reaction evidence="18">
        <text>L-threonyl-[protein] + ATP = O-phospho-L-threonyl-[protein] + ADP + H(+)</text>
        <dbReference type="Rhea" id="RHEA:46608"/>
        <dbReference type="Rhea" id="RHEA-COMP:11060"/>
        <dbReference type="Rhea" id="RHEA-COMP:11605"/>
        <dbReference type="ChEBI" id="CHEBI:15378"/>
        <dbReference type="ChEBI" id="CHEBI:30013"/>
        <dbReference type="ChEBI" id="CHEBI:30616"/>
        <dbReference type="ChEBI" id="CHEBI:61977"/>
        <dbReference type="ChEBI" id="CHEBI:456216"/>
        <dbReference type="EC" id="2.7.11.22"/>
    </reaction>
</comment>
<organism evidence="23 24">
    <name type="scientific">Gymnopilus junonius</name>
    <name type="common">Spectacular rustgill mushroom</name>
    <name type="synonym">Gymnopilus spectabilis subsp. junonius</name>
    <dbReference type="NCBI Taxonomy" id="109634"/>
    <lineage>
        <taxon>Eukaryota</taxon>
        <taxon>Fungi</taxon>
        <taxon>Dikarya</taxon>
        <taxon>Basidiomycota</taxon>
        <taxon>Agaricomycotina</taxon>
        <taxon>Agaricomycetes</taxon>
        <taxon>Agaricomycetidae</taxon>
        <taxon>Agaricales</taxon>
        <taxon>Agaricineae</taxon>
        <taxon>Hymenogastraceae</taxon>
        <taxon>Gymnopilus</taxon>
    </lineage>
</organism>
<dbReference type="InterPro" id="IPR050108">
    <property type="entry name" value="CDK"/>
</dbReference>
<evidence type="ECO:0000256" key="11">
    <source>
        <dbReference type="ARBA" id="ARBA00022840"/>
    </source>
</evidence>
<evidence type="ECO:0000256" key="6">
    <source>
        <dbReference type="ARBA" id="ARBA00022527"/>
    </source>
</evidence>
<dbReference type="Pfam" id="PF00069">
    <property type="entry name" value="Pkinase"/>
    <property type="match status" value="1"/>
</dbReference>
<name>A0A9P5NAK2_GYMJU</name>
<evidence type="ECO:0000256" key="16">
    <source>
        <dbReference type="ARBA" id="ARBA00023242"/>
    </source>
</evidence>
<keyword evidence="13" id="KW-0805">Transcription regulation</keyword>
<dbReference type="PROSITE" id="PS50011">
    <property type="entry name" value="PROTEIN_KINASE_DOM"/>
    <property type="match status" value="1"/>
</dbReference>
<dbReference type="GO" id="GO:0004693">
    <property type="term" value="F:cyclin-dependent protein serine/threonine kinase activity"/>
    <property type="evidence" value="ECO:0007669"/>
    <property type="project" value="UniProtKB-EC"/>
</dbReference>
<evidence type="ECO:0000256" key="8">
    <source>
        <dbReference type="ARBA" id="ARBA00022723"/>
    </source>
</evidence>
<gene>
    <name evidence="23" type="ORF">CPB84DRAFT_1794011</name>
</gene>
<dbReference type="CDD" id="cd07842">
    <property type="entry name" value="STKc_CDK8_like"/>
    <property type="match status" value="1"/>
</dbReference>
<dbReference type="GO" id="GO:0016592">
    <property type="term" value="C:mediator complex"/>
    <property type="evidence" value="ECO:0007669"/>
    <property type="project" value="TreeGrafter"/>
</dbReference>
<dbReference type="Gene3D" id="3.30.200.20">
    <property type="entry name" value="Phosphorylase Kinase, domain 1"/>
    <property type="match status" value="1"/>
</dbReference>
<evidence type="ECO:0000256" key="14">
    <source>
        <dbReference type="ARBA" id="ARBA00023159"/>
    </source>
</evidence>
<dbReference type="FunFam" id="1.10.510.10:FF:000408">
    <property type="entry name" value="Serine/threonine-protein kinase SSN3"/>
    <property type="match status" value="1"/>
</dbReference>
<evidence type="ECO:0000256" key="4">
    <source>
        <dbReference type="ARBA" id="ARBA00012425"/>
    </source>
</evidence>
<evidence type="ECO:0000256" key="20">
    <source>
        <dbReference type="ARBA" id="ARBA00049280"/>
    </source>
</evidence>
<evidence type="ECO:0000256" key="12">
    <source>
        <dbReference type="ARBA" id="ARBA00022842"/>
    </source>
</evidence>
<keyword evidence="7" id="KW-0808">Transferase</keyword>
<sequence length="429" mass="48574">MLDEWSAGILQHDPMQLYRAKRDQNHRSVASKYNILGFISSGTYGRVYKAQSLEDDTVHAIKKFKPDKEGDVVTYTGISQSAIREIALNREIDHENIVSLKEVILEDKSIYMVFEYAEHDFLQIIHHHSQTLRATISAAVLKSLVYQLINGLIYLHSCHILHRDLKPANILITSEGVVKIGDLGLARLIYEPLQPLFAGDKVVVTIWYRAPELLLGAKHYTKAIDCWAVGCVMAELLSLRPIFKGEEAKLDSKKNVPFQKDQLLRIFEVLGTPDEKDWPSLMDMPEYQNMKRLDHFQNRLYDWTHARTGNMAAFDLLQKLFIYDPETRLTAKDALRHKWFQEDPKPTWNAFHTAVSHQIPPHRRITQDEAPSMVPIPQNTSHQGAHGMIGAPFGQTQSKPGSSASFTSLSGGNPYGSGGGSSRKKARLH</sequence>
<reference evidence="23" key="1">
    <citation type="submission" date="2020-11" db="EMBL/GenBank/DDBJ databases">
        <authorList>
            <consortium name="DOE Joint Genome Institute"/>
            <person name="Ahrendt S."/>
            <person name="Riley R."/>
            <person name="Andreopoulos W."/>
            <person name="LaButti K."/>
            <person name="Pangilinan J."/>
            <person name="Ruiz-duenas F.J."/>
            <person name="Barrasa J.M."/>
            <person name="Sanchez-Garcia M."/>
            <person name="Camarero S."/>
            <person name="Miyauchi S."/>
            <person name="Serrano A."/>
            <person name="Linde D."/>
            <person name="Babiker R."/>
            <person name="Drula E."/>
            <person name="Ayuso-Fernandez I."/>
            <person name="Pacheco R."/>
            <person name="Padilla G."/>
            <person name="Ferreira P."/>
            <person name="Barriuso J."/>
            <person name="Kellner H."/>
            <person name="Castanera R."/>
            <person name="Alfaro M."/>
            <person name="Ramirez L."/>
            <person name="Pisabarro A.G."/>
            <person name="Kuo A."/>
            <person name="Tritt A."/>
            <person name="Lipzen A."/>
            <person name="He G."/>
            <person name="Yan M."/>
            <person name="Ng V."/>
            <person name="Cullen D."/>
            <person name="Martin F."/>
            <person name="Rosso M.-N."/>
            <person name="Henrissat B."/>
            <person name="Hibbett D."/>
            <person name="Martinez A.T."/>
            <person name="Grigoriev I.V."/>
        </authorList>
    </citation>
    <scope>NUCLEOTIDE SEQUENCE</scope>
    <source>
        <strain evidence="23">AH 44721</strain>
    </source>
</reference>
<keyword evidence="16" id="KW-0539">Nucleus</keyword>
<evidence type="ECO:0000256" key="21">
    <source>
        <dbReference type="SAM" id="MobiDB-lite"/>
    </source>
</evidence>
<evidence type="ECO:0000256" key="19">
    <source>
        <dbReference type="ARBA" id="ARBA00048367"/>
    </source>
</evidence>
<evidence type="ECO:0000256" key="10">
    <source>
        <dbReference type="ARBA" id="ARBA00022777"/>
    </source>
</evidence>